<evidence type="ECO:0000313" key="9">
    <source>
        <dbReference type="Proteomes" id="UP000192652"/>
    </source>
</evidence>
<accession>A0ABX3PGH1</accession>
<dbReference type="Gene3D" id="2.40.50.100">
    <property type="match status" value="1"/>
</dbReference>
<dbReference type="InterPro" id="IPR006143">
    <property type="entry name" value="RND_pump_MFP"/>
</dbReference>
<dbReference type="InterPro" id="IPR058626">
    <property type="entry name" value="MdtA-like_b-barrel"/>
</dbReference>
<gene>
    <name evidence="8" type="ORF">BTR14_07045</name>
</gene>
<keyword evidence="9" id="KW-1185">Reference proteome</keyword>
<dbReference type="PANTHER" id="PTHR30469">
    <property type="entry name" value="MULTIDRUG RESISTANCE PROTEIN MDTA"/>
    <property type="match status" value="1"/>
</dbReference>
<protein>
    <submittedName>
        <fullName evidence="8">Efflux transporter periplasmic adaptor subunit</fullName>
    </submittedName>
</protein>
<dbReference type="InterPro" id="IPR058625">
    <property type="entry name" value="MdtA-like_BSH"/>
</dbReference>
<feature type="domain" description="Multidrug resistance protein MdtA-like C-terminal permuted SH3" evidence="7">
    <location>
        <begin position="382"/>
        <end position="437"/>
    </location>
</feature>
<dbReference type="Gene3D" id="2.40.30.170">
    <property type="match status" value="1"/>
</dbReference>
<organism evidence="8 9">
    <name type="scientific">Xaviernesmea rhizosphaerae</name>
    <dbReference type="NCBI Taxonomy" id="1672749"/>
    <lineage>
        <taxon>Bacteria</taxon>
        <taxon>Pseudomonadati</taxon>
        <taxon>Pseudomonadota</taxon>
        <taxon>Alphaproteobacteria</taxon>
        <taxon>Hyphomicrobiales</taxon>
        <taxon>Rhizobiaceae</taxon>
        <taxon>Rhizobium/Agrobacterium group</taxon>
        <taxon>Xaviernesmea</taxon>
    </lineage>
</organism>
<dbReference type="Proteomes" id="UP000192652">
    <property type="component" value="Unassembled WGS sequence"/>
</dbReference>
<feature type="domain" description="Multidrug resistance protein MdtA-like barrel-sandwich hybrid" evidence="5">
    <location>
        <begin position="151"/>
        <end position="285"/>
    </location>
</feature>
<dbReference type="SUPFAM" id="SSF111369">
    <property type="entry name" value="HlyD-like secretion proteins"/>
    <property type="match status" value="1"/>
</dbReference>
<feature type="region of interest" description="Disordered" evidence="4">
    <location>
        <begin position="50"/>
        <end position="121"/>
    </location>
</feature>
<proteinExistence type="inferred from homology"/>
<dbReference type="Gene3D" id="2.40.420.20">
    <property type="match status" value="1"/>
</dbReference>
<evidence type="ECO:0000256" key="2">
    <source>
        <dbReference type="ARBA" id="ARBA00009477"/>
    </source>
</evidence>
<dbReference type="InterPro" id="IPR058627">
    <property type="entry name" value="MdtA-like_C"/>
</dbReference>
<feature type="domain" description="Multidrug resistance protein MdtA-like beta-barrel" evidence="6">
    <location>
        <begin position="294"/>
        <end position="375"/>
    </location>
</feature>
<evidence type="ECO:0000256" key="1">
    <source>
        <dbReference type="ARBA" id="ARBA00004236"/>
    </source>
</evidence>
<reference evidence="8 9" key="1">
    <citation type="journal article" date="2017" name="Antonie Van Leeuwenhoek">
        <title>Rhizobium rhizosphaerae sp. nov., a novel species isolated from rice rhizosphere.</title>
        <authorList>
            <person name="Zhao J.J."/>
            <person name="Zhang J."/>
            <person name="Zhang R.J."/>
            <person name="Zhang C.W."/>
            <person name="Yin H.Q."/>
            <person name="Zhang X.X."/>
        </authorList>
    </citation>
    <scope>NUCLEOTIDE SEQUENCE [LARGE SCALE GENOMIC DNA]</scope>
    <source>
        <strain evidence="8 9">RD15</strain>
    </source>
</reference>
<name>A0ABX3PGH1_9HYPH</name>
<dbReference type="EMBL" id="MSPX01000004">
    <property type="protein sequence ID" value="OQP87173.1"/>
    <property type="molecule type" value="Genomic_DNA"/>
</dbReference>
<evidence type="ECO:0000313" key="8">
    <source>
        <dbReference type="EMBL" id="OQP87173.1"/>
    </source>
</evidence>
<keyword evidence="3" id="KW-0813">Transport</keyword>
<dbReference type="Pfam" id="PF25917">
    <property type="entry name" value="BSH_RND"/>
    <property type="match status" value="1"/>
</dbReference>
<feature type="compositionally biased region" description="Gly residues" evidence="4">
    <location>
        <begin position="95"/>
        <end position="118"/>
    </location>
</feature>
<evidence type="ECO:0000256" key="4">
    <source>
        <dbReference type="SAM" id="MobiDB-lite"/>
    </source>
</evidence>
<comment type="caution">
    <text evidence="8">The sequence shown here is derived from an EMBL/GenBank/DDBJ whole genome shotgun (WGS) entry which is preliminary data.</text>
</comment>
<dbReference type="Gene3D" id="1.10.287.470">
    <property type="entry name" value="Helix hairpin bin"/>
    <property type="match status" value="1"/>
</dbReference>
<comment type="subcellular location">
    <subcellularLocation>
        <location evidence="1">Cell membrane</location>
    </subcellularLocation>
</comment>
<dbReference type="Pfam" id="PF25944">
    <property type="entry name" value="Beta-barrel_RND"/>
    <property type="match status" value="1"/>
</dbReference>
<dbReference type="Pfam" id="PF25967">
    <property type="entry name" value="RND-MFP_C"/>
    <property type="match status" value="1"/>
</dbReference>
<sequence length="477" mass="48765">MKKLWITVAFIAVIGAGAWTWRAELPAAASRLQAQLPFEIPGLKALLPPAAPQTASAEGDSGGGGEGKHHHGDKAADKSGDQSGAKDTTTQAGASGQGGSGQGGSGQGGSGKGGGRRGSTGPAAVLTVAAQTGVLPLDIPATGLATADQTTTLAAREQGIVTEILASDGQTVKAGDLIAKLDDRLARAAVAKDNAAILRDSATLEETETALRRAHDLFNAKAGTQQSLDQAQAARDTAAATVEADKATRSADQVLLEHTEIRAPFDGRLGEVLVSSGAYLSSGASIVKIAKFDPIYVGFHLDERALRQLRLALAKEPVGVTTVPVSPKAPVRSGTISFFDNAVDPASGTILVKARFDNAAGGLWPGQAVNLVVHLKNDDPEVIVPTVAVGPGPDGSIAYVIRDGKVVVAPVTVGRVNGDFTSIVAGLAPGDHVVTEGQAQLYQGQQVKESFNDKQLDLASAEPLPATPRNASVELAR</sequence>
<evidence type="ECO:0000259" key="6">
    <source>
        <dbReference type="Pfam" id="PF25944"/>
    </source>
</evidence>
<evidence type="ECO:0000259" key="5">
    <source>
        <dbReference type="Pfam" id="PF25917"/>
    </source>
</evidence>
<comment type="similarity">
    <text evidence="2">Belongs to the membrane fusion protein (MFP) (TC 8.A.1) family.</text>
</comment>
<dbReference type="PANTHER" id="PTHR30469:SF36">
    <property type="entry name" value="BLL3903 PROTEIN"/>
    <property type="match status" value="1"/>
</dbReference>
<dbReference type="NCBIfam" id="TIGR01730">
    <property type="entry name" value="RND_mfp"/>
    <property type="match status" value="1"/>
</dbReference>
<evidence type="ECO:0000259" key="7">
    <source>
        <dbReference type="Pfam" id="PF25967"/>
    </source>
</evidence>
<dbReference type="RefSeq" id="WP_081175014.1">
    <property type="nucleotide sequence ID" value="NZ_MSPX01000004.1"/>
</dbReference>
<evidence type="ECO:0000256" key="3">
    <source>
        <dbReference type="ARBA" id="ARBA00022448"/>
    </source>
</evidence>